<reference evidence="3" key="1">
    <citation type="submission" date="2018-04" db="EMBL/GenBank/DDBJ databases">
        <authorList>
            <person name="Liu S."/>
            <person name="Wang Z."/>
            <person name="Li J."/>
        </authorList>
    </citation>
    <scope>NUCLEOTIDE SEQUENCE [LARGE SCALE GENOMIC DNA]</scope>
    <source>
        <strain evidence="3">S1194</strain>
    </source>
</reference>
<dbReference type="InterPro" id="IPR028096">
    <property type="entry name" value="EfeO_Cupredoxin"/>
</dbReference>
<dbReference type="CDD" id="cd00920">
    <property type="entry name" value="Cupredoxin"/>
    <property type="match status" value="1"/>
</dbReference>
<dbReference type="AlphaFoldDB" id="A0A2U1T3U6"/>
<sequence length="136" mass="14596">MEDRCCPHDGASRLMKRSLASIAALVVLAGAVLSGCSSAPTVEETGETTTVEVRMVDSRYVPDSVEVPVGNRLVIELVNDDRDLHDLVFDNGVESERFGQGQSETIDVGVVSGDLDGWCSIPPHREHGMVFTVLAV</sequence>
<evidence type="ECO:0000313" key="3">
    <source>
        <dbReference type="Proteomes" id="UP000244978"/>
    </source>
</evidence>
<evidence type="ECO:0000313" key="2">
    <source>
        <dbReference type="EMBL" id="PWB98552.1"/>
    </source>
</evidence>
<feature type="domain" description="EfeO-type cupredoxin-like" evidence="1">
    <location>
        <begin position="32"/>
        <end position="110"/>
    </location>
</feature>
<proteinExistence type="predicted"/>
<organism evidence="2 3">
    <name type="scientific">Homoserinimonas hongtaonis</name>
    <dbReference type="NCBI Taxonomy" id="2079791"/>
    <lineage>
        <taxon>Bacteria</taxon>
        <taxon>Bacillati</taxon>
        <taxon>Actinomycetota</taxon>
        <taxon>Actinomycetes</taxon>
        <taxon>Micrococcales</taxon>
        <taxon>Microbacteriaceae</taxon>
        <taxon>Homoserinimonas</taxon>
    </lineage>
</organism>
<dbReference type="KEGG" id="salc:C2138_01070"/>
<dbReference type="OrthoDB" id="345021at2"/>
<dbReference type="Pfam" id="PF13473">
    <property type="entry name" value="Cupredoxin_1"/>
    <property type="match status" value="1"/>
</dbReference>
<accession>A0A2U1T3U6</accession>
<name>A0A2U1T3U6_9MICO</name>
<dbReference type="Gene3D" id="2.60.40.420">
    <property type="entry name" value="Cupredoxins - blue copper proteins"/>
    <property type="match status" value="1"/>
</dbReference>
<dbReference type="Proteomes" id="UP000244978">
    <property type="component" value="Unassembled WGS sequence"/>
</dbReference>
<protein>
    <recommendedName>
        <fullName evidence="1">EfeO-type cupredoxin-like domain-containing protein</fullName>
    </recommendedName>
</protein>
<evidence type="ECO:0000259" key="1">
    <source>
        <dbReference type="Pfam" id="PF13473"/>
    </source>
</evidence>
<dbReference type="SUPFAM" id="SSF49503">
    <property type="entry name" value="Cupredoxins"/>
    <property type="match status" value="1"/>
</dbReference>
<keyword evidence="3" id="KW-1185">Reference proteome</keyword>
<comment type="caution">
    <text evidence="2">The sequence shown here is derived from an EMBL/GenBank/DDBJ whole genome shotgun (WGS) entry which is preliminary data.</text>
</comment>
<dbReference type="EMBL" id="QEEX01000001">
    <property type="protein sequence ID" value="PWB98552.1"/>
    <property type="molecule type" value="Genomic_DNA"/>
</dbReference>
<gene>
    <name evidence="2" type="ORF">DF220_09750</name>
</gene>
<dbReference type="InterPro" id="IPR008972">
    <property type="entry name" value="Cupredoxin"/>
</dbReference>